<dbReference type="Pfam" id="PF01261">
    <property type="entry name" value="AP_endonuc_2"/>
    <property type="match status" value="1"/>
</dbReference>
<dbReference type="AlphaFoldDB" id="A0A841EPB2"/>
<evidence type="ECO:0000313" key="3">
    <source>
        <dbReference type="EMBL" id="MBB6004756.1"/>
    </source>
</evidence>
<feature type="signal peptide" evidence="1">
    <location>
        <begin position="1"/>
        <end position="23"/>
    </location>
</feature>
<sequence>MKKQFYTIALTLLFLVSIGDTFAQKAKPLFNFPFGVQAYTFRNHFPVSVENTLDKIKAMGITEIESSGAKGMSNADYKKLCNDRGISIPSAGCSYEQLESNTQEVVDNAKALGAKYVMCAWIPHKGNEFTIEDIKKAVAVFNKAGKVLKENGLTFCYHDHGYEFRPYEDGTLFDYLVKNTNPAYVSFEMDVLWTLHGRANPEALLQKYGSRWKLMHVKDLKKGIVGDFSGHTPAENDVVLGTGQANWPAILKIAKKIGIKHYFIEDESEHELENVPLSITYLKGL</sequence>
<dbReference type="InterPro" id="IPR036237">
    <property type="entry name" value="Xyl_isomerase-like_sf"/>
</dbReference>
<dbReference type="EMBL" id="JACHKT010000029">
    <property type="protein sequence ID" value="MBB6004756.1"/>
    <property type="molecule type" value="Genomic_DNA"/>
</dbReference>
<dbReference type="PANTHER" id="PTHR12110">
    <property type="entry name" value="HYDROXYPYRUVATE ISOMERASE"/>
    <property type="match status" value="1"/>
</dbReference>
<dbReference type="GO" id="GO:0016853">
    <property type="term" value="F:isomerase activity"/>
    <property type="evidence" value="ECO:0007669"/>
    <property type="project" value="UniProtKB-KW"/>
</dbReference>
<dbReference type="SUPFAM" id="SSF51658">
    <property type="entry name" value="Xylose isomerase-like"/>
    <property type="match status" value="1"/>
</dbReference>
<dbReference type="InterPro" id="IPR050312">
    <property type="entry name" value="IolE/XylAMocC-like"/>
</dbReference>
<name>A0A841EPB2_9BACT</name>
<gene>
    <name evidence="3" type="ORF">HNP25_003426</name>
</gene>
<organism evidence="3 4">
    <name type="scientific">Arcicella rosea</name>
    <dbReference type="NCBI Taxonomy" id="502909"/>
    <lineage>
        <taxon>Bacteria</taxon>
        <taxon>Pseudomonadati</taxon>
        <taxon>Bacteroidota</taxon>
        <taxon>Cytophagia</taxon>
        <taxon>Cytophagales</taxon>
        <taxon>Flectobacillaceae</taxon>
        <taxon>Arcicella</taxon>
    </lineage>
</organism>
<evidence type="ECO:0000259" key="2">
    <source>
        <dbReference type="Pfam" id="PF01261"/>
    </source>
</evidence>
<dbReference type="PANTHER" id="PTHR12110:SF41">
    <property type="entry name" value="INOSOSE DEHYDRATASE"/>
    <property type="match status" value="1"/>
</dbReference>
<evidence type="ECO:0000256" key="1">
    <source>
        <dbReference type="SAM" id="SignalP"/>
    </source>
</evidence>
<accession>A0A841EPB2</accession>
<keyword evidence="1" id="KW-0732">Signal</keyword>
<dbReference type="RefSeq" id="WP_184135974.1">
    <property type="nucleotide sequence ID" value="NZ_JACHKT010000029.1"/>
</dbReference>
<evidence type="ECO:0000313" key="4">
    <source>
        <dbReference type="Proteomes" id="UP000524404"/>
    </source>
</evidence>
<feature type="domain" description="Xylose isomerase-like TIM barrel" evidence="2">
    <location>
        <begin position="54"/>
        <end position="268"/>
    </location>
</feature>
<dbReference type="Gene3D" id="3.20.20.150">
    <property type="entry name" value="Divalent-metal-dependent TIM barrel enzymes"/>
    <property type="match status" value="1"/>
</dbReference>
<protein>
    <submittedName>
        <fullName evidence="3">Sugar phosphate isomerase/epimerase</fullName>
    </submittedName>
</protein>
<comment type="caution">
    <text evidence="3">The sequence shown here is derived from an EMBL/GenBank/DDBJ whole genome shotgun (WGS) entry which is preliminary data.</text>
</comment>
<dbReference type="InterPro" id="IPR013022">
    <property type="entry name" value="Xyl_isomerase-like_TIM-brl"/>
</dbReference>
<feature type="chain" id="PRO_5032271508" evidence="1">
    <location>
        <begin position="24"/>
        <end position="285"/>
    </location>
</feature>
<reference evidence="3 4" key="1">
    <citation type="submission" date="2020-08" db="EMBL/GenBank/DDBJ databases">
        <title>Functional genomics of gut bacteria from endangered species of beetles.</title>
        <authorList>
            <person name="Carlos-Shanley C."/>
        </authorList>
    </citation>
    <scope>NUCLEOTIDE SEQUENCE [LARGE SCALE GENOMIC DNA]</scope>
    <source>
        <strain evidence="3 4">S00070</strain>
    </source>
</reference>
<proteinExistence type="predicted"/>
<keyword evidence="3" id="KW-0413">Isomerase</keyword>
<dbReference type="Proteomes" id="UP000524404">
    <property type="component" value="Unassembled WGS sequence"/>
</dbReference>
<keyword evidence="4" id="KW-1185">Reference proteome</keyword>